<evidence type="ECO:0000313" key="1">
    <source>
        <dbReference type="EMBL" id="CAG8794474.1"/>
    </source>
</evidence>
<comment type="caution">
    <text evidence="1">The sequence shown here is derived from an EMBL/GenBank/DDBJ whole genome shotgun (WGS) entry which is preliminary data.</text>
</comment>
<reference evidence="1" key="1">
    <citation type="submission" date="2021-06" db="EMBL/GenBank/DDBJ databases">
        <authorList>
            <person name="Kallberg Y."/>
            <person name="Tangrot J."/>
            <person name="Rosling A."/>
        </authorList>
    </citation>
    <scope>NUCLEOTIDE SEQUENCE</scope>
    <source>
        <strain evidence="1">MA461A</strain>
    </source>
</reference>
<name>A0ACA9RHW2_9GLOM</name>
<organism evidence="1 2">
    <name type="scientific">Racocetra persica</name>
    <dbReference type="NCBI Taxonomy" id="160502"/>
    <lineage>
        <taxon>Eukaryota</taxon>
        <taxon>Fungi</taxon>
        <taxon>Fungi incertae sedis</taxon>
        <taxon>Mucoromycota</taxon>
        <taxon>Glomeromycotina</taxon>
        <taxon>Glomeromycetes</taxon>
        <taxon>Diversisporales</taxon>
        <taxon>Gigasporaceae</taxon>
        <taxon>Racocetra</taxon>
    </lineage>
</organism>
<feature type="non-terminal residue" evidence="1">
    <location>
        <position position="1"/>
    </location>
</feature>
<evidence type="ECO:0000313" key="2">
    <source>
        <dbReference type="Proteomes" id="UP000789920"/>
    </source>
</evidence>
<feature type="non-terminal residue" evidence="1">
    <location>
        <position position="85"/>
    </location>
</feature>
<dbReference type="Proteomes" id="UP000789920">
    <property type="component" value="Unassembled WGS sequence"/>
</dbReference>
<accession>A0ACA9RHW2</accession>
<keyword evidence="2" id="KW-1185">Reference proteome</keyword>
<dbReference type="EMBL" id="CAJVQC010054678">
    <property type="protein sequence ID" value="CAG8794474.1"/>
    <property type="molecule type" value="Genomic_DNA"/>
</dbReference>
<gene>
    <name evidence="1" type="ORF">RPERSI_LOCUS19772</name>
</gene>
<sequence>SIRCGGINCKSKLACCNKDNKCCPEKGWVCDPNGICRPQKVPGKPCESGFQTCGNTCCGHFGECCGKGEKFCCYPAQKCRCIFDQ</sequence>
<protein>
    <submittedName>
        <fullName evidence="1">133_t:CDS:1</fullName>
    </submittedName>
</protein>
<proteinExistence type="predicted"/>